<dbReference type="InterPro" id="IPR019734">
    <property type="entry name" value="TPR_rpt"/>
</dbReference>
<keyword evidence="9" id="KW-0472">Membrane</keyword>
<sequence>MLVGYFLSAMYKNLLFLCCLLCGNLAYGQDEAREPLPVLLHQLKFIHDPGTRALQLLIVADSFILRPGEAAHDLDTALLLINQSKELNANLGDATVAGISLTLLSKCYREKGERARGKVYAQKSIEWAARHHLDVQWAYALVERASYCNYEISNELDEKIKYNRQAADLFGKTGRLEMQARTLEHLGDCLSLDNNADDAIASVLKAIRLYKALGITDILQAYNLLGNIYTDAGDYQEALRYTLLSLRSGKPGSDTTAAWITINNHAGIAYFRVEDYKQAAVYFQRGATLAEKYRDTSGYRLLQSNYANSMNGLHDYRSALDAMWKVNTLGEIPLTPEMIGPLHIIHTAYLRLHKLDSASIVMKKMHQIHYALPVYHRMQRYYYGAAAQQYFADHRYKEMMLAADSMEMIAIRNKFPKEVASANLLRFQADSAMHFSPKSMQYYRRYVNIKDSLLGEAKLRQVNRLKIEFESEEKDENILELKRQQEKKDRELQAADFRMKVFIGGVLMLLALLILVYNRYKIKQRSNQLLLEQKQLIDNKKERLEELNKTLQQTLHDKEWLLKEIHHRVKNNLQIVISLLKTQSTYLENGRAKEAIRQSQNRMFAMSIIHQRLYRQENLASIDMQAYIGELVEYLRQSFDSTGNLRFIKEVAKLELDVAQAVPIGLILNEAITNAIKYAFPDGRYGEIRVRLAQEKENEILLEVADNGVGLPPDMDLAHCKSMGMNLIHTLTEQLDGNLEISQDSGLCLQVRFPLEETEKDIRSYETNMLTEKLV</sequence>
<keyword evidence="12" id="KW-1185">Reference proteome</keyword>
<feature type="domain" description="Histidine kinase" evidence="10">
    <location>
        <begin position="564"/>
        <end position="757"/>
    </location>
</feature>
<accession>A0A1M7CH68</accession>
<keyword evidence="6 11" id="KW-0418">Kinase</keyword>
<dbReference type="AlphaFoldDB" id="A0A1M7CH68"/>
<keyword evidence="5" id="KW-0547">Nucleotide-binding</keyword>
<reference evidence="11 12" key="1">
    <citation type="submission" date="2016-11" db="EMBL/GenBank/DDBJ databases">
        <authorList>
            <person name="Jaros S."/>
            <person name="Januszkiewicz K."/>
            <person name="Wedrychowicz H."/>
        </authorList>
    </citation>
    <scope>NUCLEOTIDE SEQUENCE [LARGE SCALE GENOMIC DNA]</scope>
    <source>
        <strain evidence="11 12">DSM 27406</strain>
    </source>
</reference>
<keyword evidence="9" id="KW-1133">Transmembrane helix</keyword>
<evidence type="ECO:0000256" key="7">
    <source>
        <dbReference type="ARBA" id="ARBA00022840"/>
    </source>
</evidence>
<keyword evidence="8" id="KW-0175">Coiled coil</keyword>
<dbReference type="Gene3D" id="3.30.450.20">
    <property type="entry name" value="PAS domain"/>
    <property type="match status" value="1"/>
</dbReference>
<dbReference type="InterPro" id="IPR005467">
    <property type="entry name" value="His_kinase_dom"/>
</dbReference>
<evidence type="ECO:0000313" key="11">
    <source>
        <dbReference type="EMBL" id="SHL66631.1"/>
    </source>
</evidence>
<feature type="coiled-coil region" evidence="8">
    <location>
        <begin position="527"/>
        <end position="564"/>
    </location>
</feature>
<evidence type="ECO:0000256" key="9">
    <source>
        <dbReference type="SAM" id="Phobius"/>
    </source>
</evidence>
<evidence type="ECO:0000259" key="10">
    <source>
        <dbReference type="PROSITE" id="PS50109"/>
    </source>
</evidence>
<organism evidence="11 12">
    <name type="scientific">Chitinophaga jiangningensis</name>
    <dbReference type="NCBI Taxonomy" id="1419482"/>
    <lineage>
        <taxon>Bacteria</taxon>
        <taxon>Pseudomonadati</taxon>
        <taxon>Bacteroidota</taxon>
        <taxon>Chitinophagia</taxon>
        <taxon>Chitinophagales</taxon>
        <taxon>Chitinophagaceae</taxon>
        <taxon>Chitinophaga</taxon>
    </lineage>
</organism>
<dbReference type="PANTHER" id="PTHR41523">
    <property type="entry name" value="TWO-COMPONENT SYSTEM SENSOR PROTEIN"/>
    <property type="match status" value="1"/>
</dbReference>
<comment type="catalytic activity">
    <reaction evidence="1">
        <text>ATP + protein L-histidine = ADP + protein N-phospho-L-histidine.</text>
        <dbReference type="EC" id="2.7.13.3"/>
    </reaction>
</comment>
<dbReference type="InterPro" id="IPR011990">
    <property type="entry name" value="TPR-like_helical_dom_sf"/>
</dbReference>
<dbReference type="SMART" id="SM00028">
    <property type="entry name" value="TPR"/>
    <property type="match status" value="3"/>
</dbReference>
<dbReference type="Gene3D" id="1.25.40.10">
    <property type="entry name" value="Tetratricopeptide repeat domain"/>
    <property type="match status" value="1"/>
</dbReference>
<dbReference type="InterPro" id="IPR003594">
    <property type="entry name" value="HATPase_dom"/>
</dbReference>
<evidence type="ECO:0000256" key="2">
    <source>
        <dbReference type="ARBA" id="ARBA00012438"/>
    </source>
</evidence>
<dbReference type="Proteomes" id="UP000184420">
    <property type="component" value="Unassembled WGS sequence"/>
</dbReference>
<dbReference type="EC" id="2.7.13.3" evidence="2"/>
<gene>
    <name evidence="11" type="ORF">SAMN05444266_104328</name>
</gene>
<evidence type="ECO:0000313" key="12">
    <source>
        <dbReference type="Proteomes" id="UP000184420"/>
    </source>
</evidence>
<feature type="transmembrane region" description="Helical" evidence="9">
    <location>
        <begin position="497"/>
        <end position="517"/>
    </location>
</feature>
<dbReference type="GO" id="GO:0004673">
    <property type="term" value="F:protein histidine kinase activity"/>
    <property type="evidence" value="ECO:0007669"/>
    <property type="project" value="UniProtKB-EC"/>
</dbReference>
<name>A0A1M7CH68_9BACT</name>
<dbReference type="PANTHER" id="PTHR41523:SF8">
    <property type="entry name" value="ETHYLENE RESPONSE SENSOR PROTEIN"/>
    <property type="match status" value="1"/>
</dbReference>
<dbReference type="Pfam" id="PF02518">
    <property type="entry name" value="HATPase_c"/>
    <property type="match status" value="1"/>
</dbReference>
<dbReference type="InterPro" id="IPR011495">
    <property type="entry name" value="Sig_transdc_His_kin_sub2_dim/P"/>
</dbReference>
<dbReference type="GO" id="GO:0005524">
    <property type="term" value="F:ATP binding"/>
    <property type="evidence" value="ECO:0007669"/>
    <property type="project" value="UniProtKB-KW"/>
</dbReference>
<evidence type="ECO:0000256" key="8">
    <source>
        <dbReference type="SAM" id="Coils"/>
    </source>
</evidence>
<evidence type="ECO:0000256" key="4">
    <source>
        <dbReference type="ARBA" id="ARBA00022679"/>
    </source>
</evidence>
<dbReference type="STRING" id="1419482.SAMN05444266_104328"/>
<keyword evidence="4" id="KW-0808">Transferase</keyword>
<keyword evidence="3" id="KW-0597">Phosphoprotein</keyword>
<dbReference type="SUPFAM" id="SSF48452">
    <property type="entry name" value="TPR-like"/>
    <property type="match status" value="1"/>
</dbReference>
<dbReference type="Pfam" id="PF07568">
    <property type="entry name" value="HisKA_2"/>
    <property type="match status" value="1"/>
</dbReference>
<dbReference type="SUPFAM" id="SSF55874">
    <property type="entry name" value="ATPase domain of HSP90 chaperone/DNA topoisomerase II/histidine kinase"/>
    <property type="match status" value="1"/>
</dbReference>
<evidence type="ECO:0000256" key="1">
    <source>
        <dbReference type="ARBA" id="ARBA00000085"/>
    </source>
</evidence>
<dbReference type="SMART" id="SM00387">
    <property type="entry name" value="HATPase_c"/>
    <property type="match status" value="1"/>
</dbReference>
<dbReference type="EMBL" id="FRBL01000004">
    <property type="protein sequence ID" value="SHL66631.1"/>
    <property type="molecule type" value="Genomic_DNA"/>
</dbReference>
<evidence type="ECO:0000256" key="6">
    <source>
        <dbReference type="ARBA" id="ARBA00022777"/>
    </source>
</evidence>
<proteinExistence type="predicted"/>
<evidence type="ECO:0000256" key="3">
    <source>
        <dbReference type="ARBA" id="ARBA00022553"/>
    </source>
</evidence>
<dbReference type="Gene3D" id="3.30.565.10">
    <property type="entry name" value="Histidine kinase-like ATPase, C-terminal domain"/>
    <property type="match status" value="1"/>
</dbReference>
<keyword evidence="7" id="KW-0067">ATP-binding</keyword>
<dbReference type="Pfam" id="PF13181">
    <property type="entry name" value="TPR_8"/>
    <property type="match status" value="1"/>
</dbReference>
<dbReference type="PROSITE" id="PS50109">
    <property type="entry name" value="HIS_KIN"/>
    <property type="match status" value="1"/>
</dbReference>
<evidence type="ECO:0000256" key="5">
    <source>
        <dbReference type="ARBA" id="ARBA00022741"/>
    </source>
</evidence>
<keyword evidence="9" id="KW-0812">Transmembrane</keyword>
<protein>
    <recommendedName>
        <fullName evidence="2">histidine kinase</fullName>
        <ecNumber evidence="2">2.7.13.3</ecNumber>
    </recommendedName>
</protein>
<dbReference type="InterPro" id="IPR036890">
    <property type="entry name" value="HATPase_C_sf"/>
</dbReference>